<feature type="compositionally biased region" description="Basic residues" evidence="1">
    <location>
        <begin position="7"/>
        <end position="21"/>
    </location>
</feature>
<protein>
    <submittedName>
        <fullName evidence="2">Uncharacterized protein</fullName>
    </submittedName>
</protein>
<dbReference type="AlphaFoldDB" id="L9YJ79"/>
<name>L9YJ79_9EURY</name>
<organism evidence="2 3">
    <name type="scientific">Natrinema pallidum DSM 3751</name>
    <dbReference type="NCBI Taxonomy" id="1227495"/>
    <lineage>
        <taxon>Archaea</taxon>
        <taxon>Methanobacteriati</taxon>
        <taxon>Methanobacteriota</taxon>
        <taxon>Stenosarchaea group</taxon>
        <taxon>Halobacteria</taxon>
        <taxon>Halobacteriales</taxon>
        <taxon>Natrialbaceae</taxon>
        <taxon>Natrinema</taxon>
    </lineage>
</organism>
<comment type="caution">
    <text evidence="2">The sequence shown here is derived from an EMBL/GenBank/DDBJ whole genome shotgun (WGS) entry which is preliminary data.</text>
</comment>
<evidence type="ECO:0000313" key="2">
    <source>
        <dbReference type="EMBL" id="ELY74189.1"/>
    </source>
</evidence>
<proteinExistence type="predicted"/>
<feature type="region of interest" description="Disordered" evidence="1">
    <location>
        <begin position="1"/>
        <end position="25"/>
    </location>
</feature>
<gene>
    <name evidence="2" type="ORF">C487_15905</name>
</gene>
<accession>L9YJ79</accession>
<dbReference type="Proteomes" id="UP000011618">
    <property type="component" value="Unassembled WGS sequence"/>
</dbReference>
<dbReference type="PATRIC" id="fig|1227495.3.peg.3188"/>
<dbReference type="EMBL" id="AOII01000089">
    <property type="protein sequence ID" value="ELY74189.1"/>
    <property type="molecule type" value="Genomic_DNA"/>
</dbReference>
<reference evidence="2 3" key="1">
    <citation type="journal article" date="2014" name="PLoS Genet.">
        <title>Phylogenetically driven sequencing of extremely halophilic archaea reveals strategies for static and dynamic osmo-response.</title>
        <authorList>
            <person name="Becker E.A."/>
            <person name="Seitzer P.M."/>
            <person name="Tritt A."/>
            <person name="Larsen D."/>
            <person name="Krusor M."/>
            <person name="Yao A.I."/>
            <person name="Wu D."/>
            <person name="Madern D."/>
            <person name="Eisen J.A."/>
            <person name="Darling A.E."/>
            <person name="Facciotti M.T."/>
        </authorList>
    </citation>
    <scope>NUCLEOTIDE SEQUENCE [LARGE SCALE GENOMIC DNA]</scope>
    <source>
        <strain evidence="2 3">DSM 3751</strain>
    </source>
</reference>
<sequence length="105" mass="11113">MSSASVRPRRHGGRLAHRSVRSSRGSLIGQSGALLVSFLDDADVQRPNPCDRAAQPASPRRPLAGREFAAEPLGLRLEVPVRGFQVGNPILESVAARPLGVATVP</sequence>
<evidence type="ECO:0000256" key="1">
    <source>
        <dbReference type="SAM" id="MobiDB-lite"/>
    </source>
</evidence>
<evidence type="ECO:0000313" key="3">
    <source>
        <dbReference type="Proteomes" id="UP000011618"/>
    </source>
</evidence>